<dbReference type="Proteomes" id="UP000285530">
    <property type="component" value="Unassembled WGS sequence"/>
</dbReference>
<feature type="region of interest" description="Disordered" evidence="1">
    <location>
        <begin position="1"/>
        <end position="33"/>
    </location>
</feature>
<dbReference type="OrthoDB" id="9811330at2"/>
<evidence type="ECO:0000313" key="4">
    <source>
        <dbReference type="Proteomes" id="UP000285530"/>
    </source>
</evidence>
<protein>
    <submittedName>
        <fullName evidence="3">DUF2285 domain-containing protein</fullName>
    </submittedName>
</protein>
<dbReference type="InterPro" id="IPR018754">
    <property type="entry name" value="RovC-like_DNA-bd"/>
</dbReference>
<dbReference type="RefSeq" id="WP_119884733.1">
    <property type="nucleotide sequence ID" value="NZ_CP067169.1"/>
</dbReference>
<evidence type="ECO:0000259" key="2">
    <source>
        <dbReference type="Pfam" id="PF10074"/>
    </source>
</evidence>
<evidence type="ECO:0000313" key="3">
    <source>
        <dbReference type="EMBL" id="RJL07328.1"/>
    </source>
</evidence>
<gene>
    <name evidence="3" type="ORF">D3P06_00890</name>
</gene>
<dbReference type="EMBL" id="QZEV01000002">
    <property type="protein sequence ID" value="RJL07328.1"/>
    <property type="molecule type" value="Genomic_DNA"/>
</dbReference>
<keyword evidence="4" id="KW-1185">Reference proteome</keyword>
<accession>A0A419A2L9</accession>
<name>A0A419A2L9_9RHOB</name>
<evidence type="ECO:0000256" key="1">
    <source>
        <dbReference type="SAM" id="MobiDB-lite"/>
    </source>
</evidence>
<sequence>MAQRQGPQDYDDKSVTKHSYQDIPPPGDEPTSYDRAQLRLYLRLLDADAEGADWREVVDILFKIDSNTELERAKQVHASHLRRAKWLSDSGYLTILRSDQG</sequence>
<reference evidence="3 4" key="1">
    <citation type="submission" date="2018-09" db="EMBL/GenBank/DDBJ databases">
        <title>Paracoccus onubensis nov. sp. a moderate halophilic bacterium isolated from Gruta de las Maravillas (Aracena, Spain).</title>
        <authorList>
            <person name="Jurado V."/>
            <person name="Gutierrez-Patricio S."/>
            <person name="Gonzalez-Pimentel J.L."/>
            <person name="Laiz L."/>
            <person name="Saiz-Jimenez C."/>
        </authorList>
    </citation>
    <scope>NUCLEOTIDE SEQUENCE [LARGE SCALE GENOMIC DNA]</scope>
    <source>
        <strain evidence="3 4">DSM 19484</strain>
    </source>
</reference>
<dbReference type="AlphaFoldDB" id="A0A419A2L9"/>
<feature type="domain" description="T6SS Transcription factor RovC-like DNA binding" evidence="2">
    <location>
        <begin position="23"/>
        <end position="97"/>
    </location>
</feature>
<dbReference type="Pfam" id="PF10074">
    <property type="entry name" value="RovC_DNA-bd"/>
    <property type="match status" value="1"/>
</dbReference>
<proteinExistence type="predicted"/>
<organism evidence="3 4">
    <name type="scientific">Paracoccus aestuarii</name>
    <dbReference type="NCBI Taxonomy" id="453842"/>
    <lineage>
        <taxon>Bacteria</taxon>
        <taxon>Pseudomonadati</taxon>
        <taxon>Pseudomonadota</taxon>
        <taxon>Alphaproteobacteria</taxon>
        <taxon>Rhodobacterales</taxon>
        <taxon>Paracoccaceae</taxon>
        <taxon>Paracoccus</taxon>
    </lineage>
</organism>
<comment type="caution">
    <text evidence="3">The sequence shown here is derived from an EMBL/GenBank/DDBJ whole genome shotgun (WGS) entry which is preliminary data.</text>
</comment>